<reference evidence="2 3" key="1">
    <citation type="submission" date="2014-12" db="EMBL/GenBank/DDBJ databases">
        <title>Draft genome sequences of 29 type strains of Enterococci.</title>
        <authorList>
            <person name="Zhong Z."/>
            <person name="Sun Z."/>
            <person name="Liu W."/>
            <person name="Zhang W."/>
            <person name="Zhang H."/>
        </authorList>
    </citation>
    <scope>NUCLEOTIDE SEQUENCE [LARGE SCALE GENOMIC DNA]</scope>
    <source>
        <strain evidence="2 3">DSM 22801</strain>
    </source>
</reference>
<feature type="region of interest" description="Disordered" evidence="1">
    <location>
        <begin position="302"/>
        <end position="323"/>
    </location>
</feature>
<accession>A0AA91GG05</accession>
<organism evidence="2 3">
    <name type="scientific">Enterococcus silesiacus</name>
    <dbReference type="NCBI Taxonomy" id="332949"/>
    <lineage>
        <taxon>Bacteria</taxon>
        <taxon>Bacillati</taxon>
        <taxon>Bacillota</taxon>
        <taxon>Bacilli</taxon>
        <taxon>Lactobacillales</taxon>
        <taxon>Enterococcaceae</taxon>
        <taxon>Enterococcus</taxon>
    </lineage>
</organism>
<comment type="caution">
    <text evidence="2">The sequence shown here is derived from an EMBL/GenBank/DDBJ whole genome shotgun (WGS) entry which is preliminary data.</text>
</comment>
<gene>
    <name evidence="2" type="ORF">RV15_GL001678</name>
</gene>
<feature type="compositionally biased region" description="Basic and acidic residues" evidence="1">
    <location>
        <begin position="305"/>
        <end position="318"/>
    </location>
</feature>
<evidence type="ECO:0008006" key="4">
    <source>
        <dbReference type="Google" id="ProtNLM"/>
    </source>
</evidence>
<dbReference type="Pfam" id="PF11311">
    <property type="entry name" value="DUF3114"/>
    <property type="match status" value="1"/>
</dbReference>
<evidence type="ECO:0000313" key="2">
    <source>
        <dbReference type="EMBL" id="OJG89371.1"/>
    </source>
</evidence>
<sequence length="367" mass="43262">MEEIQVRSAILEKIAKSEKMTATEFISYRETILDQIRILQQQGWDEAALVVYINHLNEHKERDREEAKKHFQRAFLVGSTIYTQMFVKSQLLDREKTMLVINHLGGELDENGDLYFGPSEYQFCPQMPPGSFFLASYSEAVQRAYPNGLIIAKADKKRTKTAIKQKYVAETKIHQFRNHLDKANIDYVENYKKSYGLKNDEVAIKMILRNNWFYADPQYHNRARLVGDILTEDLCEGTGTLSVKGLVKKIRNRGFYRKILSGDYHSEFILDEQGQLLTQWKTSNESSDYFESAIVNGESFNYGNRPREDPHQTHHKLDGNPPRYFDTHKRNELKKIWRSPTDNWFYQLVRRLSEKGLRYKKRRRVKE</sequence>
<proteinExistence type="predicted"/>
<dbReference type="Proteomes" id="UP000183039">
    <property type="component" value="Unassembled WGS sequence"/>
</dbReference>
<name>A0AA91GG05_9ENTE</name>
<dbReference type="RefSeq" id="WP_245791386.1">
    <property type="nucleotide sequence ID" value="NZ_JXLC01000023.1"/>
</dbReference>
<dbReference type="AlphaFoldDB" id="A0AA91GG05"/>
<protein>
    <recommendedName>
        <fullName evidence="4">DUF3114 domain-containing protein</fullName>
    </recommendedName>
</protein>
<evidence type="ECO:0000256" key="1">
    <source>
        <dbReference type="SAM" id="MobiDB-lite"/>
    </source>
</evidence>
<dbReference type="InterPro" id="IPR021462">
    <property type="entry name" value="DUF3114"/>
</dbReference>
<evidence type="ECO:0000313" key="3">
    <source>
        <dbReference type="Proteomes" id="UP000183039"/>
    </source>
</evidence>
<dbReference type="EMBL" id="JXLC01000023">
    <property type="protein sequence ID" value="OJG89371.1"/>
    <property type="molecule type" value="Genomic_DNA"/>
</dbReference>